<keyword evidence="2" id="KW-1185">Reference proteome</keyword>
<organism evidence="1 2">
    <name type="scientific">Stylosanthes scabra</name>
    <dbReference type="NCBI Taxonomy" id="79078"/>
    <lineage>
        <taxon>Eukaryota</taxon>
        <taxon>Viridiplantae</taxon>
        <taxon>Streptophyta</taxon>
        <taxon>Embryophyta</taxon>
        <taxon>Tracheophyta</taxon>
        <taxon>Spermatophyta</taxon>
        <taxon>Magnoliopsida</taxon>
        <taxon>eudicotyledons</taxon>
        <taxon>Gunneridae</taxon>
        <taxon>Pentapetalae</taxon>
        <taxon>rosids</taxon>
        <taxon>fabids</taxon>
        <taxon>Fabales</taxon>
        <taxon>Fabaceae</taxon>
        <taxon>Papilionoideae</taxon>
        <taxon>50 kb inversion clade</taxon>
        <taxon>dalbergioids sensu lato</taxon>
        <taxon>Dalbergieae</taxon>
        <taxon>Pterocarpus clade</taxon>
        <taxon>Stylosanthes</taxon>
    </lineage>
</organism>
<evidence type="ECO:0000313" key="1">
    <source>
        <dbReference type="EMBL" id="MED6201451.1"/>
    </source>
</evidence>
<comment type="caution">
    <text evidence="1">The sequence shown here is derived from an EMBL/GenBank/DDBJ whole genome shotgun (WGS) entry which is preliminary data.</text>
</comment>
<dbReference type="EMBL" id="JASCZI010213604">
    <property type="protein sequence ID" value="MED6201451.1"/>
    <property type="molecule type" value="Genomic_DNA"/>
</dbReference>
<reference evidence="1 2" key="1">
    <citation type="journal article" date="2023" name="Plants (Basel)">
        <title>Bridging the Gap: Combining Genomics and Transcriptomics Approaches to Understand Stylosanthes scabra, an Orphan Legume from the Brazilian Caatinga.</title>
        <authorList>
            <person name="Ferreira-Neto J.R.C."/>
            <person name="da Silva M.D."/>
            <person name="Binneck E."/>
            <person name="de Melo N.F."/>
            <person name="da Silva R.H."/>
            <person name="de Melo A.L.T.M."/>
            <person name="Pandolfi V."/>
            <person name="Bustamante F.O."/>
            <person name="Brasileiro-Vidal A.C."/>
            <person name="Benko-Iseppon A.M."/>
        </authorList>
    </citation>
    <scope>NUCLEOTIDE SEQUENCE [LARGE SCALE GENOMIC DNA]</scope>
    <source>
        <tissue evidence="1">Leaves</tissue>
    </source>
</reference>
<dbReference type="Proteomes" id="UP001341840">
    <property type="component" value="Unassembled WGS sequence"/>
</dbReference>
<protein>
    <submittedName>
        <fullName evidence="1">Uncharacterized protein</fullName>
    </submittedName>
</protein>
<name>A0ABU6XUX9_9FABA</name>
<evidence type="ECO:0000313" key="2">
    <source>
        <dbReference type="Proteomes" id="UP001341840"/>
    </source>
</evidence>
<accession>A0ABU6XUX9</accession>
<proteinExistence type="predicted"/>
<sequence length="93" mass="10863">MSSKLANTHGLIVMNHHHHRAFPKCQWIDGSRKTMRGSHTTSDSRMEIVPPKYIGDGVLSEEKYPEFWRLIDAQGLRPFLFMRERQINNQRGS</sequence>
<gene>
    <name evidence="1" type="ORF">PIB30_095170</name>
</gene>